<comment type="caution">
    <text evidence="1">The sequence shown here is derived from an EMBL/GenBank/DDBJ whole genome shotgun (WGS) entry which is preliminary data.</text>
</comment>
<accession>A0A5U3G5H4</accession>
<reference evidence="1" key="1">
    <citation type="submission" date="2018-07" db="EMBL/GenBank/DDBJ databases">
        <authorList>
            <consortium name="GenomeTrakr network: Whole genome sequencing for foodborne pathogen traceback"/>
        </authorList>
    </citation>
    <scope>NUCLEOTIDE SEQUENCE</scope>
    <source>
        <strain evidence="1">MDH-2013-00175</strain>
    </source>
</reference>
<evidence type="ECO:0000313" key="1">
    <source>
        <dbReference type="EMBL" id="EBP4061079.1"/>
    </source>
</evidence>
<name>A0A5U3G5H4_SALET</name>
<dbReference type="AlphaFoldDB" id="A0A5U3G5H4"/>
<gene>
    <name evidence="1" type="ORF">Z599_25820</name>
</gene>
<sequence>MRELNSIELISVSGGVSPDGDERKIPIHVIKEGIGGLAKILSNVDWSAVRESFIPKPHWNQPMTMWHGGF</sequence>
<proteinExistence type="predicted"/>
<organism evidence="1">
    <name type="scientific">Salmonella enterica I</name>
    <dbReference type="NCBI Taxonomy" id="59201"/>
    <lineage>
        <taxon>Bacteria</taxon>
        <taxon>Pseudomonadati</taxon>
        <taxon>Pseudomonadota</taxon>
        <taxon>Gammaproteobacteria</taxon>
        <taxon>Enterobacterales</taxon>
        <taxon>Enterobacteriaceae</taxon>
        <taxon>Salmonella</taxon>
    </lineage>
</organism>
<dbReference type="EMBL" id="AAGLQK010000074">
    <property type="protein sequence ID" value="EBP4061079.1"/>
    <property type="molecule type" value="Genomic_DNA"/>
</dbReference>
<protein>
    <submittedName>
        <fullName evidence="1">Uncharacterized protein</fullName>
    </submittedName>
</protein>